<gene>
    <name evidence="1" type="ORF">DB30_07712</name>
</gene>
<dbReference type="EMBL" id="JMCC02000009">
    <property type="protein sequence ID" value="KIG18697.1"/>
    <property type="molecule type" value="Genomic_DNA"/>
</dbReference>
<comment type="caution">
    <text evidence="1">The sequence shown here is derived from an EMBL/GenBank/DDBJ whole genome shotgun (WGS) entry which is preliminary data.</text>
</comment>
<dbReference type="RefSeq" id="WP_052546739.1">
    <property type="nucleotide sequence ID" value="NZ_JMCC02000009.1"/>
</dbReference>
<proteinExistence type="predicted"/>
<dbReference type="AlphaFoldDB" id="A0A0C2DGA1"/>
<protein>
    <submittedName>
        <fullName evidence="1">Uncharacterized protein</fullName>
    </submittedName>
</protein>
<name>A0A0C2DGA1_9BACT</name>
<organism evidence="1 2">
    <name type="scientific">Enhygromyxa salina</name>
    <dbReference type="NCBI Taxonomy" id="215803"/>
    <lineage>
        <taxon>Bacteria</taxon>
        <taxon>Pseudomonadati</taxon>
        <taxon>Myxococcota</taxon>
        <taxon>Polyangia</taxon>
        <taxon>Nannocystales</taxon>
        <taxon>Nannocystaceae</taxon>
        <taxon>Enhygromyxa</taxon>
    </lineage>
</organism>
<evidence type="ECO:0000313" key="2">
    <source>
        <dbReference type="Proteomes" id="UP000031599"/>
    </source>
</evidence>
<reference evidence="1 2" key="1">
    <citation type="submission" date="2014-12" db="EMBL/GenBank/DDBJ databases">
        <title>Genome assembly of Enhygromyxa salina DSM 15201.</title>
        <authorList>
            <person name="Sharma G."/>
            <person name="Subramanian S."/>
        </authorList>
    </citation>
    <scope>NUCLEOTIDE SEQUENCE [LARGE SCALE GENOMIC DNA]</scope>
    <source>
        <strain evidence="1 2">DSM 15201</strain>
    </source>
</reference>
<sequence length="250" mass="27668">MRSYLRVSLPFVSADDGARFAEHHGATLNPTRARQRWWVDVDLEVDARHLDLAEIRQRYHALARIPASEHIHTRVWPIPDHDARLSDHLDALFDERDRQRAVMIGFYPTGAGWASAVVASAQGAIDLSASYIGDALGDLGALANMILRGDPIARGSFEEEPGAYRWVARRVGERVSLTISLFAASGRGRDEDGEPLLSVDCTAMELGAAVLACLDDVLARFGEDGYRALWCEHAFPTLERDALRRALPRA</sequence>
<evidence type="ECO:0000313" key="1">
    <source>
        <dbReference type="EMBL" id="KIG18697.1"/>
    </source>
</evidence>
<accession>A0A0C2DGA1</accession>
<dbReference type="Proteomes" id="UP000031599">
    <property type="component" value="Unassembled WGS sequence"/>
</dbReference>